<dbReference type="FlyBase" id="FBgn0042106">
    <property type="gene designation" value="CG18754"/>
</dbReference>
<evidence type="ECO:0000313" key="2">
    <source>
        <dbReference type="EMBL" id="AAL25479.1"/>
    </source>
</evidence>
<proteinExistence type="evidence at transcript level"/>
<dbReference type="OrthoDB" id="7834704at2759"/>
<dbReference type="AlphaFoldDB" id="Q95SX5"/>
<organism evidence="2">
    <name type="scientific">Drosophila melanogaster</name>
    <name type="common">Fruit fly</name>
    <dbReference type="NCBI Taxonomy" id="7227"/>
    <lineage>
        <taxon>Eukaryota</taxon>
        <taxon>Metazoa</taxon>
        <taxon>Ecdysozoa</taxon>
        <taxon>Arthropoda</taxon>
        <taxon>Hexapoda</taxon>
        <taxon>Insecta</taxon>
        <taxon>Pterygota</taxon>
        <taxon>Neoptera</taxon>
        <taxon>Endopterygota</taxon>
        <taxon>Diptera</taxon>
        <taxon>Brachycera</taxon>
        <taxon>Muscomorpha</taxon>
        <taxon>Ephydroidea</taxon>
        <taxon>Drosophilidae</taxon>
        <taxon>Drosophila</taxon>
        <taxon>Sophophora</taxon>
    </lineage>
</organism>
<reference evidence="2" key="1">
    <citation type="submission" date="2001-10" db="EMBL/GenBank/DDBJ databases">
        <authorList>
            <person name="Stapleton M."/>
            <person name="Brokstein P."/>
            <person name="Hong L."/>
            <person name="Agbayani A."/>
            <person name="Carlson J."/>
            <person name="Champe M."/>
            <person name="Chavez C."/>
            <person name="Dorsett V."/>
            <person name="Farfan D."/>
            <person name="Frise E."/>
            <person name="George R."/>
            <person name="Gonzalez M."/>
            <person name="Guarin H."/>
            <person name="Li P."/>
            <person name="Liao G."/>
            <person name="Miranda A."/>
            <person name="Mungall C.J."/>
            <person name="Nunoo J."/>
            <person name="Pacleb J."/>
            <person name="Paragas V."/>
            <person name="Park S."/>
            <person name="Phouanenavong S."/>
            <person name="Wan K."/>
            <person name="Yu C."/>
            <person name="Lewis S.E."/>
            <person name="Rubin G.M."/>
            <person name="Celniker S."/>
        </authorList>
    </citation>
    <scope>NUCLEOTIDE SEQUENCE</scope>
    <source>
        <strain evidence="2">Berkeley</strain>
    </source>
</reference>
<keyword evidence="1" id="KW-0812">Transmembrane</keyword>
<dbReference type="GO" id="GO:0004252">
    <property type="term" value="F:serine-type endopeptidase activity"/>
    <property type="evidence" value="ECO:0000255"/>
    <property type="project" value="FlyBase"/>
</dbReference>
<sequence>MRRWSTERGHLCGHLRQSGNGHHGKRRRRVRLFGRHCLIWTTILLLCWYSRCLHKNWPLFGVDQSEFGSLILIKNSYLQNWNSICSINPLL</sequence>
<protein>
    <submittedName>
        <fullName evidence="2">LD47115p</fullName>
    </submittedName>
</protein>
<keyword evidence="1" id="KW-1133">Transmembrane helix</keyword>
<gene>
    <name evidence="2 3" type="ORF">CG18754</name>
</gene>
<dbReference type="AGR" id="FB:FBgn0042106"/>
<dbReference type="GO" id="GO:0006508">
    <property type="term" value="P:proteolysis"/>
    <property type="evidence" value="ECO:0000255"/>
    <property type="project" value="FlyBase"/>
</dbReference>
<name>Q95SX5_DROME</name>
<evidence type="ECO:0000256" key="1">
    <source>
        <dbReference type="SAM" id="Phobius"/>
    </source>
</evidence>
<keyword evidence="1" id="KW-0472">Membrane</keyword>
<evidence type="ECO:0000313" key="3">
    <source>
        <dbReference type="FlyBase" id="FBgn0042106"/>
    </source>
</evidence>
<dbReference type="EMBL" id="AY060440">
    <property type="protein sequence ID" value="AAL25479.1"/>
    <property type="molecule type" value="mRNA"/>
</dbReference>
<accession>Q95SX5</accession>
<feature type="transmembrane region" description="Helical" evidence="1">
    <location>
        <begin position="32"/>
        <end position="51"/>
    </location>
</feature>